<protein>
    <submittedName>
        <fullName evidence="2">Uncharacterized protein</fullName>
    </submittedName>
</protein>
<evidence type="ECO:0000256" key="1">
    <source>
        <dbReference type="SAM" id="Coils"/>
    </source>
</evidence>
<dbReference type="EMBL" id="HBIU01018702">
    <property type="protein sequence ID" value="CAE0630035.1"/>
    <property type="molecule type" value="Transcribed_RNA"/>
</dbReference>
<proteinExistence type="predicted"/>
<feature type="coiled-coil region" evidence="1">
    <location>
        <begin position="253"/>
        <end position="287"/>
    </location>
</feature>
<gene>
    <name evidence="2" type="ORF">HAKA00212_LOCUS8729</name>
</gene>
<organism evidence="2">
    <name type="scientific">Heterosigma akashiwo</name>
    <name type="common">Chromophytic alga</name>
    <name type="synonym">Heterosigma carterae</name>
    <dbReference type="NCBI Taxonomy" id="2829"/>
    <lineage>
        <taxon>Eukaryota</taxon>
        <taxon>Sar</taxon>
        <taxon>Stramenopiles</taxon>
        <taxon>Ochrophyta</taxon>
        <taxon>Raphidophyceae</taxon>
        <taxon>Chattonellales</taxon>
        <taxon>Chattonellaceae</taxon>
        <taxon>Heterosigma</taxon>
    </lineage>
</organism>
<sequence length="291" mass="32273">MAPFLLAVLVQHQSSGWHRENVHRSHPLWKSRLMRLDIEKLSGHLNTGESLFDPNEGVYKSVILEKKLVDQAQELKEMRSMVEKQGNQMGQLYTCFNNLATQLSVNTLATSGALVPIPSQMEELVEKLSLGLSAGLKSAVQDEFARQRQLVGGASSPQYNSSSCPTTNCYSWGGKEDRVIPESFELSRHDQTTAQGLWDLWWIGDASSGGSGCVRVPFKKLLLAHRRDVLDLYDLRISKAAAAVEHARGEATLALAEADCIKAAAKLAEAEAQLESARKVRNNTQRYMNHK</sequence>
<accession>A0A7S3XRA1</accession>
<evidence type="ECO:0000313" key="2">
    <source>
        <dbReference type="EMBL" id="CAE0630035.1"/>
    </source>
</evidence>
<keyword evidence="1" id="KW-0175">Coiled coil</keyword>
<dbReference type="AlphaFoldDB" id="A0A7S3XRA1"/>
<reference evidence="2" key="1">
    <citation type="submission" date="2021-01" db="EMBL/GenBank/DDBJ databases">
        <authorList>
            <person name="Corre E."/>
            <person name="Pelletier E."/>
            <person name="Niang G."/>
            <person name="Scheremetjew M."/>
            <person name="Finn R."/>
            <person name="Kale V."/>
            <person name="Holt S."/>
            <person name="Cochrane G."/>
            <person name="Meng A."/>
            <person name="Brown T."/>
            <person name="Cohen L."/>
        </authorList>
    </citation>
    <scope>NUCLEOTIDE SEQUENCE</scope>
    <source>
        <strain evidence="2">CCMP3107</strain>
    </source>
</reference>
<name>A0A7S3XRA1_HETAK</name>